<dbReference type="InterPro" id="IPR036872">
    <property type="entry name" value="CH_dom_sf"/>
</dbReference>
<reference evidence="2" key="1">
    <citation type="submission" date="2021-01" db="EMBL/GenBank/DDBJ databases">
        <authorList>
            <person name="Kaushik A."/>
        </authorList>
    </citation>
    <scope>NUCLEOTIDE SEQUENCE</scope>
    <source>
        <strain evidence="2">AG2-2IIIB</strain>
    </source>
</reference>
<name>A0A8H3HPM1_9AGAM</name>
<evidence type="ECO:0000256" key="1">
    <source>
        <dbReference type="SAM" id="MobiDB-lite"/>
    </source>
</evidence>
<dbReference type="Proteomes" id="UP000663843">
    <property type="component" value="Unassembled WGS sequence"/>
</dbReference>
<accession>A0A8H3HPM1</accession>
<dbReference type="SUPFAM" id="SSF47576">
    <property type="entry name" value="Calponin-homology domain, CH-domain"/>
    <property type="match status" value="1"/>
</dbReference>
<feature type="compositionally biased region" description="Low complexity" evidence="1">
    <location>
        <begin position="21"/>
        <end position="31"/>
    </location>
</feature>
<sequence>MSPVSNAAPTTPSREMGPLMSKSSSRTSALSAGKQELAEWVNSRLPATHPLGEDLSTSMSSGSILFRLAEWIKEVDSGVSDSLFDVLLDNDVRNGNAEKIAQLELVRVLKSWDEKRRTSGKTKSSVTSRPWVV</sequence>
<proteinExistence type="predicted"/>
<feature type="compositionally biased region" description="Polar residues" evidence="1">
    <location>
        <begin position="1"/>
        <end position="13"/>
    </location>
</feature>
<gene>
    <name evidence="2" type="ORF">RDB_LOCUS185221</name>
</gene>
<evidence type="ECO:0000313" key="2">
    <source>
        <dbReference type="EMBL" id="CAE6535294.1"/>
    </source>
</evidence>
<evidence type="ECO:0000313" key="3">
    <source>
        <dbReference type="Proteomes" id="UP000663843"/>
    </source>
</evidence>
<feature type="region of interest" description="Disordered" evidence="1">
    <location>
        <begin position="1"/>
        <end position="35"/>
    </location>
</feature>
<dbReference type="EMBL" id="CAJMWT010008782">
    <property type="protein sequence ID" value="CAE6535294.1"/>
    <property type="molecule type" value="Genomic_DNA"/>
</dbReference>
<protein>
    <submittedName>
        <fullName evidence="2">Uncharacterized protein</fullName>
    </submittedName>
</protein>
<dbReference type="AlphaFoldDB" id="A0A8H3HPM1"/>
<organism evidence="2 3">
    <name type="scientific">Rhizoctonia solani</name>
    <dbReference type="NCBI Taxonomy" id="456999"/>
    <lineage>
        <taxon>Eukaryota</taxon>
        <taxon>Fungi</taxon>
        <taxon>Dikarya</taxon>
        <taxon>Basidiomycota</taxon>
        <taxon>Agaricomycotina</taxon>
        <taxon>Agaricomycetes</taxon>
        <taxon>Cantharellales</taxon>
        <taxon>Ceratobasidiaceae</taxon>
        <taxon>Rhizoctonia</taxon>
    </lineage>
</organism>
<dbReference type="OrthoDB" id="2436667at2759"/>
<comment type="caution">
    <text evidence="2">The sequence shown here is derived from an EMBL/GenBank/DDBJ whole genome shotgun (WGS) entry which is preliminary data.</text>
</comment>